<sequence length="295" mass="33708">MTRVTGADVHRTIASLDPARDGYEISRLSLVTLHGHPPLVYALFTVAFLKQVAVPTMARTLYRRGTGDIVRSTIERNDDTIVFFGQLLDHGPDSETGRAWIDRLNQIHAHFPLRNQDSLYTLATLALDPHEITASLGASPFTSREREAHWMFWRAVAVRQHIEDVPATAAELREWSRRYELLEYEPSREGRAIAAALIEAFGERCLPRPLRPQAARIISVFCPPALREVHALPEPGPVITLAIRAAFHIYVRTLRHRRLDASRSLVQEFGDRRYGPRRPEEVGYHRHQRPDKQKE</sequence>
<dbReference type="InterPro" id="IPR018713">
    <property type="entry name" value="MPAB/Lcp_cat_dom"/>
</dbReference>
<dbReference type="InterPro" id="IPR046366">
    <property type="entry name" value="MPAB"/>
</dbReference>
<keyword evidence="3" id="KW-0560">Oxidoreductase</keyword>
<dbReference type="Pfam" id="PF09995">
    <property type="entry name" value="MPAB_Lcp_cat"/>
    <property type="match status" value="1"/>
</dbReference>
<evidence type="ECO:0000313" key="3">
    <source>
        <dbReference type="EMBL" id="MFF4028103.1"/>
    </source>
</evidence>
<comment type="caution">
    <text evidence="3">The sequence shown here is derived from an EMBL/GenBank/DDBJ whole genome shotgun (WGS) entry which is preliminary data.</text>
</comment>
<name>A0ABW6TTU5_9NOCA</name>
<accession>A0ABW6TTU5</accession>
<dbReference type="PANTHER" id="PTHR36124">
    <property type="match status" value="1"/>
</dbReference>
<dbReference type="EC" id="1.-.-.-" evidence="3"/>
<feature type="domain" description="ER-bound oxygenase mpaB/mpaB'/Rubber oxygenase catalytic" evidence="2">
    <location>
        <begin position="33"/>
        <end position="255"/>
    </location>
</feature>
<keyword evidence="4" id="KW-1185">Reference proteome</keyword>
<evidence type="ECO:0000256" key="1">
    <source>
        <dbReference type="SAM" id="MobiDB-lite"/>
    </source>
</evidence>
<dbReference type="EMBL" id="JBIATK010000024">
    <property type="protein sequence ID" value="MFF4028103.1"/>
    <property type="molecule type" value="Genomic_DNA"/>
</dbReference>
<dbReference type="Proteomes" id="UP001602089">
    <property type="component" value="Unassembled WGS sequence"/>
</dbReference>
<evidence type="ECO:0000259" key="2">
    <source>
        <dbReference type="Pfam" id="PF09995"/>
    </source>
</evidence>
<organism evidence="3 4">
    <name type="scientific">Nocardia elegans</name>
    <dbReference type="NCBI Taxonomy" id="300029"/>
    <lineage>
        <taxon>Bacteria</taxon>
        <taxon>Bacillati</taxon>
        <taxon>Actinomycetota</taxon>
        <taxon>Actinomycetes</taxon>
        <taxon>Mycobacteriales</taxon>
        <taxon>Nocardiaceae</taxon>
        <taxon>Nocardia</taxon>
    </lineage>
</organism>
<proteinExistence type="predicted"/>
<dbReference type="PANTHER" id="PTHR36124:SF1">
    <property type="entry name" value="ER-BOUND OXYGENASE MPAB_MPAB'_RUBBER OXYGENASE CATALYTIC DOMAIN-CONTAINING PROTEIN"/>
    <property type="match status" value="1"/>
</dbReference>
<dbReference type="GO" id="GO:0016491">
    <property type="term" value="F:oxidoreductase activity"/>
    <property type="evidence" value="ECO:0007669"/>
    <property type="project" value="UniProtKB-KW"/>
</dbReference>
<reference evidence="3 4" key="1">
    <citation type="submission" date="2024-10" db="EMBL/GenBank/DDBJ databases">
        <title>The Natural Products Discovery Center: Release of the First 8490 Sequenced Strains for Exploring Actinobacteria Biosynthetic Diversity.</title>
        <authorList>
            <person name="Kalkreuter E."/>
            <person name="Kautsar S.A."/>
            <person name="Yang D."/>
            <person name="Bader C.D."/>
            <person name="Teijaro C.N."/>
            <person name="Fluegel L."/>
            <person name="Davis C.M."/>
            <person name="Simpson J.R."/>
            <person name="Lauterbach L."/>
            <person name="Steele A.D."/>
            <person name="Gui C."/>
            <person name="Meng S."/>
            <person name="Li G."/>
            <person name="Viehrig K."/>
            <person name="Ye F."/>
            <person name="Su P."/>
            <person name="Kiefer A.F."/>
            <person name="Nichols A."/>
            <person name="Cepeda A.J."/>
            <person name="Yan W."/>
            <person name="Fan B."/>
            <person name="Jiang Y."/>
            <person name="Adhikari A."/>
            <person name="Zheng C.-J."/>
            <person name="Schuster L."/>
            <person name="Cowan T.M."/>
            <person name="Smanski M.J."/>
            <person name="Chevrette M.G."/>
            <person name="De Carvalho L.P.S."/>
            <person name="Shen B."/>
        </authorList>
    </citation>
    <scope>NUCLEOTIDE SEQUENCE [LARGE SCALE GENOMIC DNA]</scope>
    <source>
        <strain evidence="3 4">NPDC001867</strain>
    </source>
</reference>
<dbReference type="RefSeq" id="WP_387133108.1">
    <property type="nucleotide sequence ID" value="NZ_JBIATK010000024.1"/>
</dbReference>
<feature type="region of interest" description="Disordered" evidence="1">
    <location>
        <begin position="274"/>
        <end position="295"/>
    </location>
</feature>
<protein>
    <submittedName>
        <fullName evidence="3">Oxygenase MpaB family protein</fullName>
        <ecNumber evidence="3">1.-.-.-</ecNumber>
    </submittedName>
</protein>
<gene>
    <name evidence="3" type="ORF">ACFYY5_35200</name>
</gene>
<evidence type="ECO:0000313" key="4">
    <source>
        <dbReference type="Proteomes" id="UP001602089"/>
    </source>
</evidence>